<sequence length="262" mass="29327">MFRMASTHTKTTVVKHADSFTVTIIPALEDNYMYLITDTATKEAAIVDPADPENVRTEVDHHGVSLKTILTTHHHWDHAGGNKQVAALYPGIKVVAGDQRADAADHIVKEGDTLMIGQTRVRCIFTPCHTTGHICYYVTGSDGESPAVFTGDTLFLCGCGKFFEGTAEEMFDNLSNKLGKLPEETKVYCGHEYSLQNLKFGLDVDPENKHLLQKMEYATSRRKEKLPVPPSTIAEEKQYNPFMRVQSAADMKTMRERKNNFK</sequence>
<dbReference type="GO" id="GO:0004416">
    <property type="term" value="F:hydroxyacylglutathione hydrolase activity"/>
    <property type="evidence" value="ECO:0007669"/>
    <property type="project" value="UniProtKB-EC"/>
</dbReference>
<dbReference type="Pfam" id="PF16123">
    <property type="entry name" value="HAGH_C"/>
    <property type="match status" value="1"/>
</dbReference>
<dbReference type="AlphaFoldDB" id="A0A9X6NCV1"/>
<dbReference type="SUPFAM" id="SSF56281">
    <property type="entry name" value="Metallo-hydrolase/oxidoreductase"/>
    <property type="match status" value="1"/>
</dbReference>
<dbReference type="EC" id="3.1.2.6" evidence="5"/>
<dbReference type="PIRSF" id="PIRSF005457">
    <property type="entry name" value="Glx"/>
    <property type="match status" value="1"/>
</dbReference>
<dbReference type="CDD" id="cd07723">
    <property type="entry name" value="hydroxyacylglutathione_hydrolase_MBL-fold"/>
    <property type="match status" value="1"/>
</dbReference>
<organism evidence="11 12">
    <name type="scientific">Hypsibius exemplaris</name>
    <name type="common">Freshwater tardigrade</name>
    <dbReference type="NCBI Taxonomy" id="2072580"/>
    <lineage>
        <taxon>Eukaryota</taxon>
        <taxon>Metazoa</taxon>
        <taxon>Ecdysozoa</taxon>
        <taxon>Tardigrada</taxon>
        <taxon>Eutardigrada</taxon>
        <taxon>Parachela</taxon>
        <taxon>Hypsibioidea</taxon>
        <taxon>Hypsibiidae</taxon>
        <taxon>Hypsibius</taxon>
    </lineage>
</organism>
<protein>
    <recommendedName>
        <fullName evidence="5">hydroxyacylglutathione hydrolase</fullName>
        <ecNumber evidence="5">3.1.2.6</ecNumber>
    </recommendedName>
    <alternativeName>
        <fullName evidence="9">Glyoxalase II</fullName>
    </alternativeName>
</protein>
<dbReference type="InterPro" id="IPR032282">
    <property type="entry name" value="HAGH_C"/>
</dbReference>
<gene>
    <name evidence="11" type="ORF">BV898_14810</name>
</gene>
<keyword evidence="7 11" id="KW-0378">Hydrolase</keyword>
<dbReference type="PANTHER" id="PTHR11935:SF94">
    <property type="entry name" value="TENZING NORGAY, ISOFORM C"/>
    <property type="match status" value="1"/>
</dbReference>
<evidence type="ECO:0000256" key="4">
    <source>
        <dbReference type="ARBA" id="ARBA00006759"/>
    </source>
</evidence>
<evidence type="ECO:0000256" key="5">
    <source>
        <dbReference type="ARBA" id="ARBA00011917"/>
    </source>
</evidence>
<evidence type="ECO:0000313" key="12">
    <source>
        <dbReference type="Proteomes" id="UP000192578"/>
    </source>
</evidence>
<dbReference type="PANTHER" id="PTHR11935">
    <property type="entry name" value="BETA LACTAMASE DOMAIN"/>
    <property type="match status" value="1"/>
</dbReference>
<dbReference type="EMBL" id="MTYJ01000187">
    <property type="protein sequence ID" value="OWA50288.1"/>
    <property type="molecule type" value="Genomic_DNA"/>
</dbReference>
<proteinExistence type="inferred from homology"/>
<accession>A0A9X6NCV1</accession>
<comment type="similarity">
    <text evidence="4">Belongs to the metallo-beta-lactamase superfamily. Glyoxalase II family.</text>
</comment>
<dbReference type="InterPro" id="IPR001279">
    <property type="entry name" value="Metallo-B-lactamas"/>
</dbReference>
<reference evidence="12" key="1">
    <citation type="submission" date="2017-01" db="EMBL/GenBank/DDBJ databases">
        <title>Comparative genomics of anhydrobiosis in the tardigrade Hypsibius dujardini.</title>
        <authorList>
            <person name="Yoshida Y."/>
            <person name="Koutsovoulos G."/>
            <person name="Laetsch D."/>
            <person name="Stevens L."/>
            <person name="Kumar S."/>
            <person name="Horikawa D."/>
            <person name="Ishino K."/>
            <person name="Komine S."/>
            <person name="Tomita M."/>
            <person name="Blaxter M."/>
            <person name="Arakawa K."/>
        </authorList>
    </citation>
    <scope>NUCLEOTIDE SEQUENCE [LARGE SCALE GENOMIC DNA]</scope>
    <source>
        <strain evidence="12">Z151</strain>
    </source>
</reference>
<dbReference type="HAMAP" id="MF_01374">
    <property type="entry name" value="Glyoxalase_2"/>
    <property type="match status" value="1"/>
</dbReference>
<keyword evidence="8" id="KW-0862">Zinc</keyword>
<comment type="caution">
    <text evidence="11">The sequence shown here is derived from an EMBL/GenBank/DDBJ whole genome shotgun (WGS) entry which is preliminary data.</text>
</comment>
<evidence type="ECO:0000259" key="10">
    <source>
        <dbReference type="SMART" id="SM00849"/>
    </source>
</evidence>
<comment type="cofactor">
    <cofactor evidence="2">
        <name>Zn(2+)</name>
        <dbReference type="ChEBI" id="CHEBI:29105"/>
    </cofactor>
</comment>
<dbReference type="InterPro" id="IPR036866">
    <property type="entry name" value="RibonucZ/Hydroxyglut_hydro"/>
</dbReference>
<feature type="domain" description="Metallo-beta-lactamase" evidence="10">
    <location>
        <begin position="30"/>
        <end position="191"/>
    </location>
</feature>
<evidence type="ECO:0000256" key="3">
    <source>
        <dbReference type="ARBA" id="ARBA00004963"/>
    </source>
</evidence>
<dbReference type="InterPro" id="IPR035680">
    <property type="entry name" value="Clx_II_MBL"/>
</dbReference>
<evidence type="ECO:0000256" key="1">
    <source>
        <dbReference type="ARBA" id="ARBA00001623"/>
    </source>
</evidence>
<dbReference type="NCBIfam" id="TIGR03413">
    <property type="entry name" value="GSH_gloB"/>
    <property type="match status" value="1"/>
</dbReference>
<dbReference type="GO" id="GO:0046872">
    <property type="term" value="F:metal ion binding"/>
    <property type="evidence" value="ECO:0007669"/>
    <property type="project" value="UniProtKB-KW"/>
</dbReference>
<evidence type="ECO:0000256" key="9">
    <source>
        <dbReference type="ARBA" id="ARBA00031044"/>
    </source>
</evidence>
<dbReference type="InterPro" id="IPR017782">
    <property type="entry name" value="Hydroxyacylglutathione_Hdrlase"/>
</dbReference>
<comment type="catalytic activity">
    <reaction evidence="1">
        <text>an S-(2-hydroxyacyl)glutathione + H2O = a 2-hydroxy carboxylate + glutathione + H(+)</text>
        <dbReference type="Rhea" id="RHEA:21864"/>
        <dbReference type="ChEBI" id="CHEBI:15377"/>
        <dbReference type="ChEBI" id="CHEBI:15378"/>
        <dbReference type="ChEBI" id="CHEBI:57925"/>
        <dbReference type="ChEBI" id="CHEBI:58896"/>
        <dbReference type="ChEBI" id="CHEBI:71261"/>
        <dbReference type="EC" id="3.1.2.6"/>
    </reaction>
</comment>
<dbReference type="Proteomes" id="UP000192578">
    <property type="component" value="Unassembled WGS sequence"/>
</dbReference>
<dbReference type="SMART" id="SM00849">
    <property type="entry name" value="Lactamase_B"/>
    <property type="match status" value="1"/>
</dbReference>
<dbReference type="OrthoDB" id="515692at2759"/>
<evidence type="ECO:0000256" key="6">
    <source>
        <dbReference type="ARBA" id="ARBA00022723"/>
    </source>
</evidence>
<evidence type="ECO:0000256" key="7">
    <source>
        <dbReference type="ARBA" id="ARBA00022801"/>
    </source>
</evidence>
<dbReference type="Gene3D" id="3.60.15.10">
    <property type="entry name" value="Ribonuclease Z/Hydroxyacylglutathione hydrolase-like"/>
    <property type="match status" value="1"/>
</dbReference>
<keyword evidence="12" id="KW-1185">Reference proteome</keyword>
<dbReference type="Pfam" id="PF00753">
    <property type="entry name" value="Lactamase_B"/>
    <property type="match status" value="1"/>
</dbReference>
<keyword evidence="6" id="KW-0479">Metal-binding</keyword>
<dbReference type="GO" id="GO:0019243">
    <property type="term" value="P:methylglyoxal catabolic process to D-lactate via S-lactoyl-glutathione"/>
    <property type="evidence" value="ECO:0007669"/>
    <property type="project" value="InterPro"/>
</dbReference>
<evidence type="ECO:0000256" key="8">
    <source>
        <dbReference type="ARBA" id="ARBA00022833"/>
    </source>
</evidence>
<name>A0A9X6NCV1_HYPEX</name>
<evidence type="ECO:0000313" key="11">
    <source>
        <dbReference type="EMBL" id="OWA50288.1"/>
    </source>
</evidence>
<dbReference type="FunFam" id="3.60.15.10:FF:000019">
    <property type="entry name" value="Hydroxyacylglutathione hydrolase, mitochondrial"/>
    <property type="match status" value="1"/>
</dbReference>
<comment type="pathway">
    <text evidence="3">Secondary metabolite metabolism; methylglyoxal degradation; (R)-lactate from methylglyoxal: step 2/2.</text>
</comment>
<evidence type="ECO:0000256" key="2">
    <source>
        <dbReference type="ARBA" id="ARBA00001947"/>
    </source>
</evidence>